<reference evidence="1 2" key="1">
    <citation type="submission" date="2019-05" db="EMBL/GenBank/DDBJ databases">
        <title>Hymenobacter edaphi sp. nov., isolated from abandoned arsenic-contaminated farmland soil.</title>
        <authorList>
            <person name="Nie L."/>
        </authorList>
    </citation>
    <scope>NUCLEOTIDE SEQUENCE [LARGE SCALE GENOMIC DNA]</scope>
    <source>
        <strain evidence="1 2">1-3-3-8</strain>
    </source>
</reference>
<protein>
    <submittedName>
        <fullName evidence="1">Uncharacterized protein</fullName>
    </submittedName>
</protein>
<dbReference type="Proteomes" id="UP000305517">
    <property type="component" value="Unassembled WGS sequence"/>
</dbReference>
<accession>A0A5R8WW30</accession>
<dbReference type="EMBL" id="VAJM01000001">
    <property type="protein sequence ID" value="TLM96432.1"/>
    <property type="molecule type" value="Genomic_DNA"/>
</dbReference>
<evidence type="ECO:0000313" key="1">
    <source>
        <dbReference type="EMBL" id="TLM96432.1"/>
    </source>
</evidence>
<evidence type="ECO:0000313" key="2">
    <source>
        <dbReference type="Proteomes" id="UP000305517"/>
    </source>
</evidence>
<gene>
    <name evidence="1" type="ORF">FDY95_00055</name>
</gene>
<dbReference type="RefSeq" id="WP_138074695.1">
    <property type="nucleotide sequence ID" value="NZ_VAJM01000001.1"/>
</dbReference>
<name>A0A5R8WW30_9BACT</name>
<comment type="caution">
    <text evidence="1">The sequence shown here is derived from an EMBL/GenBank/DDBJ whole genome shotgun (WGS) entry which is preliminary data.</text>
</comment>
<dbReference type="AlphaFoldDB" id="A0A5R8WW30"/>
<organism evidence="1 2">
    <name type="scientific">Hymenobacter jeollabukensis</name>
    <dbReference type="NCBI Taxonomy" id="2025313"/>
    <lineage>
        <taxon>Bacteria</taxon>
        <taxon>Pseudomonadati</taxon>
        <taxon>Bacteroidota</taxon>
        <taxon>Cytophagia</taxon>
        <taxon>Cytophagales</taxon>
        <taxon>Hymenobacteraceae</taxon>
        <taxon>Hymenobacter</taxon>
    </lineage>
</organism>
<proteinExistence type="predicted"/>
<dbReference type="PROSITE" id="PS51257">
    <property type="entry name" value="PROKAR_LIPOPROTEIN"/>
    <property type="match status" value="1"/>
</dbReference>
<sequence>MKYSAILFFLLSTSYSCSPDFSAKESDRMYMKYIKTANGSIDWFTYSAAYSNSPDYILIKSDTRVDTVCVVDNILDVKIDKDKMLIHCNGQPSLYTKEVALPKEMAGYFVELDTDRVAFSAKGRKYFKLTDVPAGAKEYDAQMGR</sequence>
<keyword evidence="2" id="KW-1185">Reference proteome</keyword>
<dbReference type="OrthoDB" id="1362562at2"/>